<dbReference type="NCBIfam" id="NF045624">
    <property type="entry name" value="filament_FraC"/>
    <property type="match status" value="1"/>
</dbReference>
<dbReference type="InterPro" id="IPR054663">
    <property type="entry name" value="FraC"/>
</dbReference>
<proteinExistence type="predicted"/>
<feature type="transmembrane region" description="Helical" evidence="1">
    <location>
        <begin position="12"/>
        <end position="30"/>
    </location>
</feature>
<protein>
    <recommendedName>
        <fullName evidence="4">Filament integrity protein</fullName>
    </recommendedName>
</protein>
<accession>A0A6H1U3E2</accession>
<name>A0A6H1U3E2_9CYAN</name>
<evidence type="ECO:0000256" key="1">
    <source>
        <dbReference type="SAM" id="Phobius"/>
    </source>
</evidence>
<keyword evidence="1" id="KW-0812">Transmembrane</keyword>
<keyword evidence="1" id="KW-1133">Transmembrane helix</keyword>
<dbReference type="Pfam" id="PF24301">
    <property type="entry name" value="FraC"/>
    <property type="match status" value="1"/>
</dbReference>
<dbReference type="Proteomes" id="UP000500857">
    <property type="component" value="Chromosome"/>
</dbReference>
<reference evidence="2 3" key="1">
    <citation type="submission" date="2020-04" db="EMBL/GenBank/DDBJ databases">
        <authorList>
            <person name="Basu S."/>
            <person name="Maruthanayagam V."/>
            <person name="Chakraborty S."/>
            <person name="Pramanik A."/>
            <person name="Mukherjee J."/>
            <person name="Brink B."/>
        </authorList>
    </citation>
    <scope>NUCLEOTIDE SEQUENCE [LARGE SCALE GENOMIC DNA]</scope>
    <source>
        <strain evidence="2 3">AP17</strain>
    </source>
</reference>
<dbReference type="AlphaFoldDB" id="A0A6H1U3E2"/>
<feature type="transmembrane region" description="Helical" evidence="1">
    <location>
        <begin position="87"/>
        <end position="107"/>
    </location>
</feature>
<dbReference type="RefSeq" id="WP_168570701.1">
    <property type="nucleotide sequence ID" value="NZ_CP051167.1"/>
</dbReference>
<sequence>MTDTLPFPTILFQSFFVMLAIAIESSVFHYRLNLSRKDSIEYAGCINLFATIFGWLMFFYTEALLPENLRLRLIEFVFFNRYFVEDLTPILAIVFFAFFSTFFVKVLGAKLINRMRHINEALTVDEQRETEEKFHKRKTESYITERRQALAILRGHSYSHTSILLILLLKDLTPLGR</sequence>
<evidence type="ECO:0008006" key="4">
    <source>
        <dbReference type="Google" id="ProtNLM"/>
    </source>
</evidence>
<keyword evidence="1" id="KW-0472">Membrane</keyword>
<dbReference type="KEGG" id="oxy:HCG48_19770"/>
<feature type="transmembrane region" description="Helical" evidence="1">
    <location>
        <begin position="42"/>
        <end position="61"/>
    </location>
</feature>
<keyword evidence="3" id="KW-1185">Reference proteome</keyword>
<dbReference type="EMBL" id="CP051167">
    <property type="protein sequence ID" value="QIZ72553.1"/>
    <property type="molecule type" value="Genomic_DNA"/>
</dbReference>
<evidence type="ECO:0000313" key="3">
    <source>
        <dbReference type="Proteomes" id="UP000500857"/>
    </source>
</evidence>
<evidence type="ECO:0000313" key="2">
    <source>
        <dbReference type="EMBL" id="QIZ72553.1"/>
    </source>
</evidence>
<gene>
    <name evidence="2" type="ORF">HCG48_19770</name>
</gene>
<organism evidence="2 3">
    <name type="scientific">Oxynema aestuarii AP17</name>
    <dbReference type="NCBI Taxonomy" id="2064643"/>
    <lineage>
        <taxon>Bacteria</taxon>
        <taxon>Bacillati</taxon>
        <taxon>Cyanobacteriota</taxon>
        <taxon>Cyanophyceae</taxon>
        <taxon>Oscillatoriophycideae</taxon>
        <taxon>Oscillatoriales</taxon>
        <taxon>Oscillatoriaceae</taxon>
        <taxon>Oxynema</taxon>
        <taxon>Oxynema aestuarii</taxon>
    </lineage>
</organism>